<dbReference type="Pfam" id="PF06835">
    <property type="entry name" value="LptC"/>
    <property type="match status" value="3"/>
</dbReference>
<keyword evidence="3" id="KW-0812">Transmembrane</keyword>
<evidence type="ECO:0000256" key="2">
    <source>
        <dbReference type="ARBA" id="ARBA00022519"/>
    </source>
</evidence>
<keyword evidence="1" id="KW-1003">Cell membrane</keyword>
<feature type="region of interest" description="Disordered" evidence="6">
    <location>
        <begin position="1"/>
        <end position="21"/>
    </location>
</feature>
<keyword evidence="2" id="KW-0997">Cell inner membrane</keyword>
<comment type="caution">
    <text evidence="7">The sequence shown here is derived from an EMBL/GenBank/DDBJ whole genome shotgun (WGS) entry which is preliminary data.</text>
</comment>
<dbReference type="EMBL" id="JACJTM010000008">
    <property type="protein sequence ID" value="MBD2684731.1"/>
    <property type="molecule type" value="Genomic_DNA"/>
</dbReference>
<keyword evidence="8" id="KW-1185">Reference proteome</keyword>
<reference evidence="7 8" key="1">
    <citation type="journal article" date="2020" name="ISME J.">
        <title>Comparative genomics reveals insights into cyanobacterial evolution and habitat adaptation.</title>
        <authorList>
            <person name="Chen M.Y."/>
            <person name="Teng W.K."/>
            <person name="Zhao L."/>
            <person name="Hu C.X."/>
            <person name="Zhou Y.K."/>
            <person name="Han B.P."/>
            <person name="Song L.R."/>
            <person name="Shu W.S."/>
        </authorList>
    </citation>
    <scope>NUCLEOTIDE SEQUENCE [LARGE SCALE GENOMIC DNA]</scope>
    <source>
        <strain evidence="7 8">FACHB-1249</strain>
    </source>
</reference>
<evidence type="ECO:0000256" key="6">
    <source>
        <dbReference type="SAM" id="MobiDB-lite"/>
    </source>
</evidence>
<evidence type="ECO:0000256" key="5">
    <source>
        <dbReference type="ARBA" id="ARBA00023136"/>
    </source>
</evidence>
<name>A0ABR8IQJ3_APHFL</name>
<gene>
    <name evidence="7" type="primary">lptC</name>
    <name evidence="7" type="ORF">H6G43_05630</name>
</gene>
<keyword evidence="5" id="KW-0472">Membrane</keyword>
<sequence length="414" mass="46615">MQHSQGRENGKQNSKHQRGTKNHSPHFYLFFGLRLPTNLFYLSLILCLGLCLSACSHPASTHSKTKSPSPQEDDTKLTFFGVALEQFDEVGRPIWKVKAKEAKYTADKQMGQVQNPQGELYQDGKVVYQIKAEKADIKQDGKQLFLQGKIVATDPRNGIVFQGNELEWRPQEDLLIIRNQLNGNHKQLQAVAQEAKIKTREKRVEFSGGVVAKSTDPQLQMRTEHLMWHIQEEKLFSDRPIQIERYKDKKITGRGNGNAAEINLKTQIAILKPLAKLELIDPPMQITSNSIIWNINKQNITTNSPIQVSQSAENLTVTANQGQMNIPENTVYLTGKVNAVGKHRQSLTSNQLTWYLDKKLLEAQGNVVYRQIEPKLTFQGETAVGNLETENIVVKGGNSTGGRVVTEIIPQESR</sequence>
<dbReference type="PANTHER" id="PTHR37481">
    <property type="entry name" value="LIPOPOLYSACCHARIDE EXPORT SYSTEM PROTEIN LPTC"/>
    <property type="match status" value="1"/>
</dbReference>
<evidence type="ECO:0000256" key="1">
    <source>
        <dbReference type="ARBA" id="ARBA00022475"/>
    </source>
</evidence>
<evidence type="ECO:0000256" key="4">
    <source>
        <dbReference type="ARBA" id="ARBA00022989"/>
    </source>
</evidence>
<evidence type="ECO:0000313" key="7">
    <source>
        <dbReference type="EMBL" id="MBD2684731.1"/>
    </source>
</evidence>
<dbReference type="RefSeq" id="WP_190388160.1">
    <property type="nucleotide sequence ID" value="NZ_JACJTM010000008.1"/>
</dbReference>
<dbReference type="Proteomes" id="UP000660270">
    <property type="component" value="Unassembled WGS sequence"/>
</dbReference>
<dbReference type="PANTHER" id="PTHR37481:SF1">
    <property type="entry name" value="LIPOPOLYSACCHARIDE EXPORT SYSTEM PROTEIN LPTC"/>
    <property type="match status" value="1"/>
</dbReference>
<dbReference type="NCBIfam" id="TIGR04409">
    <property type="entry name" value="LptC_YrbK"/>
    <property type="match status" value="1"/>
</dbReference>
<organism evidence="7 8">
    <name type="scientific">Aphanizomenon flos-aquae FACHB-1249</name>
    <dbReference type="NCBI Taxonomy" id="2692889"/>
    <lineage>
        <taxon>Bacteria</taxon>
        <taxon>Bacillati</taxon>
        <taxon>Cyanobacteriota</taxon>
        <taxon>Cyanophyceae</taxon>
        <taxon>Nostocales</taxon>
        <taxon>Aphanizomenonaceae</taxon>
        <taxon>Aphanizomenon</taxon>
    </lineage>
</organism>
<dbReference type="GeneID" id="78220104"/>
<accession>A0ABR8IQJ3</accession>
<proteinExistence type="predicted"/>
<dbReference type="Gene3D" id="2.60.450.10">
    <property type="entry name" value="Lipopolysaccharide (LPS) transport protein A like domain"/>
    <property type="match status" value="3"/>
</dbReference>
<dbReference type="InterPro" id="IPR010664">
    <property type="entry name" value="LipoPS_assembly_LptC-rel"/>
</dbReference>
<evidence type="ECO:0000256" key="3">
    <source>
        <dbReference type="ARBA" id="ARBA00022692"/>
    </source>
</evidence>
<keyword evidence="4" id="KW-1133">Transmembrane helix</keyword>
<evidence type="ECO:0000313" key="8">
    <source>
        <dbReference type="Proteomes" id="UP000660270"/>
    </source>
</evidence>
<feature type="compositionally biased region" description="Basic and acidic residues" evidence="6">
    <location>
        <begin position="1"/>
        <end position="10"/>
    </location>
</feature>
<protein>
    <submittedName>
        <fullName evidence="7">LPS export ABC transporter periplasmic protein LptC</fullName>
    </submittedName>
</protein>
<dbReference type="InterPro" id="IPR052363">
    <property type="entry name" value="LPS_export_LptC"/>
</dbReference>
<dbReference type="InterPro" id="IPR026265">
    <property type="entry name" value="LptC"/>
</dbReference>